<reference evidence="2" key="1">
    <citation type="journal article" date="2017" name="J. Biotechnol.">
        <title>Complete genome sequence of Novosphingobium resinovorum SA1, a versatile xenobiotic-degrading bacterium capable of utilizing sulfanilic acid.</title>
        <authorList>
            <person name="Hegedus B."/>
            <person name="Kos P.B."/>
            <person name="Balint B."/>
            <person name="Maroti G."/>
            <person name="Gan H.M."/>
            <person name="Perei K."/>
            <person name="Rakhely G."/>
        </authorList>
    </citation>
    <scope>NUCLEOTIDE SEQUENCE [LARGE SCALE GENOMIC DNA]</scope>
    <source>
        <strain evidence="2">SA1</strain>
    </source>
</reference>
<evidence type="ECO:0008006" key="3">
    <source>
        <dbReference type="Google" id="ProtNLM"/>
    </source>
</evidence>
<name>A0A1D8A2M7_9SPHN</name>
<dbReference type="AlphaFoldDB" id="A0A1D8A2M7"/>
<evidence type="ECO:0000313" key="2">
    <source>
        <dbReference type="Proteomes" id="UP000094626"/>
    </source>
</evidence>
<keyword evidence="2" id="KW-1185">Reference proteome</keyword>
<proteinExistence type="predicted"/>
<organism evidence="1 2">
    <name type="scientific">Novosphingobium resinovorum</name>
    <dbReference type="NCBI Taxonomy" id="158500"/>
    <lineage>
        <taxon>Bacteria</taxon>
        <taxon>Pseudomonadati</taxon>
        <taxon>Pseudomonadota</taxon>
        <taxon>Alphaproteobacteria</taxon>
        <taxon>Sphingomonadales</taxon>
        <taxon>Sphingomonadaceae</taxon>
        <taxon>Novosphingobium</taxon>
    </lineage>
</organism>
<sequence>MIAASLQAIKEENGYTDEDLGRILGKSEDMAGNYRKGLSGMDAFSLLAAWREWNGHFIGPIRRFVEGSRPVPTDDRASAHAILQAAVTMSDALTTCDEIDLEAVRANRKQLEKARDAIDEQLAKLRPTA</sequence>
<protein>
    <recommendedName>
        <fullName evidence="3">XRE family transcriptional regulator</fullName>
    </recommendedName>
</protein>
<dbReference type="EMBL" id="CP017075">
    <property type="protein sequence ID" value="AOR76320.1"/>
    <property type="molecule type" value="Genomic_DNA"/>
</dbReference>
<evidence type="ECO:0000313" key="1">
    <source>
        <dbReference type="EMBL" id="AOR76320.1"/>
    </source>
</evidence>
<gene>
    <name evidence="1" type="ORF">BES08_05760</name>
</gene>
<dbReference type="KEGG" id="nre:BES08_05760"/>
<accession>A0A1D8A2M7</accession>
<dbReference type="Proteomes" id="UP000094626">
    <property type="component" value="Chromosome"/>
</dbReference>